<sequence length="118" mass="12171">MPSTTKRYDRPGFARTLEHTFTAANQVSDWACLTGELAVQITGPATSIEVQIERSTRNPLLGAPAPAANIAPAGPSIVAAPATFSPQPYLEPGVAWWRARCVAITGASAVVAINGGGA</sequence>
<dbReference type="AlphaFoldDB" id="A0A2W5XH04"/>
<dbReference type="EMBL" id="QFQZ01000002">
    <property type="protein sequence ID" value="PZR37161.1"/>
    <property type="molecule type" value="Genomic_DNA"/>
</dbReference>
<organism evidence="1 2">
    <name type="scientific">Caulobacter segnis</name>
    <dbReference type="NCBI Taxonomy" id="88688"/>
    <lineage>
        <taxon>Bacteria</taxon>
        <taxon>Pseudomonadati</taxon>
        <taxon>Pseudomonadota</taxon>
        <taxon>Alphaproteobacteria</taxon>
        <taxon>Caulobacterales</taxon>
        <taxon>Caulobacteraceae</taxon>
        <taxon>Caulobacter</taxon>
    </lineage>
</organism>
<evidence type="ECO:0000313" key="2">
    <source>
        <dbReference type="Proteomes" id="UP000249393"/>
    </source>
</evidence>
<name>A0A2W5XH04_9CAUL</name>
<protein>
    <submittedName>
        <fullName evidence="1">Uncharacterized protein</fullName>
    </submittedName>
</protein>
<reference evidence="1 2" key="1">
    <citation type="submission" date="2017-08" db="EMBL/GenBank/DDBJ databases">
        <title>Infants hospitalized years apart are colonized by the same room-sourced microbial strains.</title>
        <authorList>
            <person name="Brooks B."/>
            <person name="Olm M.R."/>
            <person name="Firek B.A."/>
            <person name="Baker R."/>
            <person name="Thomas B.C."/>
            <person name="Morowitz M.J."/>
            <person name="Banfield J.F."/>
        </authorList>
    </citation>
    <scope>NUCLEOTIDE SEQUENCE [LARGE SCALE GENOMIC DNA]</scope>
    <source>
        <strain evidence="1">S2_003_000_R2_4</strain>
    </source>
</reference>
<dbReference type="RefSeq" id="WP_304273109.1">
    <property type="nucleotide sequence ID" value="NZ_QFQZ01000002.1"/>
</dbReference>
<gene>
    <name evidence="1" type="ORF">DI526_01200</name>
</gene>
<evidence type="ECO:0000313" key="1">
    <source>
        <dbReference type="EMBL" id="PZR37161.1"/>
    </source>
</evidence>
<proteinExistence type="predicted"/>
<dbReference type="Proteomes" id="UP000249393">
    <property type="component" value="Unassembled WGS sequence"/>
</dbReference>
<comment type="caution">
    <text evidence="1">The sequence shown here is derived from an EMBL/GenBank/DDBJ whole genome shotgun (WGS) entry which is preliminary data.</text>
</comment>
<accession>A0A2W5XH04</accession>